<keyword evidence="7" id="KW-0221">Differentiation</keyword>
<dbReference type="Proteomes" id="UP000472271">
    <property type="component" value="Chromosome 1"/>
</dbReference>
<comment type="subcellular location">
    <subcellularLocation>
        <location evidence="1 7">Secreted</location>
    </subcellularLocation>
</comment>
<dbReference type="InterPro" id="IPR008717">
    <property type="entry name" value="Noggin"/>
</dbReference>
<evidence type="ECO:0000313" key="10">
    <source>
        <dbReference type="Proteomes" id="UP000472271"/>
    </source>
</evidence>
<evidence type="ECO:0000313" key="9">
    <source>
        <dbReference type="Ensembl" id="ENSSORP00005001755.1"/>
    </source>
</evidence>
<evidence type="ECO:0000256" key="8">
    <source>
        <dbReference type="PIRSR" id="PIRSR008129-1"/>
    </source>
</evidence>
<evidence type="ECO:0000256" key="2">
    <source>
        <dbReference type="ARBA" id="ARBA00007480"/>
    </source>
</evidence>
<dbReference type="InParanoid" id="A0A672YD60"/>
<keyword evidence="5" id="KW-0732">Signal</keyword>
<dbReference type="SUPFAM" id="SSF57501">
    <property type="entry name" value="Cystine-knot cytokines"/>
    <property type="match status" value="1"/>
</dbReference>
<evidence type="ECO:0000256" key="4">
    <source>
        <dbReference type="ARBA" id="ARBA00022525"/>
    </source>
</evidence>
<comment type="similarity">
    <text evidence="2 7">Belongs to the noggin family.</text>
</comment>
<feature type="disulfide bond" evidence="8">
    <location>
        <begin position="161"/>
        <end position="201"/>
    </location>
</feature>
<reference evidence="9" key="1">
    <citation type="submission" date="2019-06" db="EMBL/GenBank/DDBJ databases">
        <authorList>
            <consortium name="Wellcome Sanger Institute Data Sharing"/>
        </authorList>
    </citation>
    <scope>NUCLEOTIDE SEQUENCE [LARGE SCALE GENOMIC DNA]</scope>
</reference>
<evidence type="ECO:0000256" key="3">
    <source>
        <dbReference type="ARBA" id="ARBA00022473"/>
    </source>
</evidence>
<keyword evidence="10" id="KW-1185">Reference proteome</keyword>
<evidence type="ECO:0000256" key="5">
    <source>
        <dbReference type="ARBA" id="ARBA00022729"/>
    </source>
</evidence>
<protein>
    <recommendedName>
        <fullName evidence="7">Noggin</fullName>
    </recommendedName>
</protein>
<dbReference type="GO" id="GO:0030514">
    <property type="term" value="P:negative regulation of BMP signaling pathway"/>
    <property type="evidence" value="ECO:0007669"/>
    <property type="project" value="InterPro"/>
</dbReference>
<evidence type="ECO:0000256" key="6">
    <source>
        <dbReference type="ARBA" id="ARBA00023188"/>
    </source>
</evidence>
<dbReference type="GO" id="GO:0001649">
    <property type="term" value="P:osteoblast differentiation"/>
    <property type="evidence" value="ECO:0007669"/>
    <property type="project" value="TreeGrafter"/>
</dbReference>
<dbReference type="GO" id="GO:0009953">
    <property type="term" value="P:dorsal/ventral pattern formation"/>
    <property type="evidence" value="ECO:0007669"/>
    <property type="project" value="TreeGrafter"/>
</dbReference>
<reference evidence="9" key="2">
    <citation type="submission" date="2025-08" db="UniProtKB">
        <authorList>
            <consortium name="Ensembl"/>
        </authorList>
    </citation>
    <scope>IDENTIFICATION</scope>
</reference>
<dbReference type="InterPro" id="IPR029034">
    <property type="entry name" value="Cystine-knot_cytokine"/>
</dbReference>
<dbReference type="GO" id="GO:0045596">
    <property type="term" value="P:negative regulation of cell differentiation"/>
    <property type="evidence" value="ECO:0007669"/>
    <property type="project" value="InterPro"/>
</dbReference>
<keyword evidence="6 7" id="KW-0891">Chondrogenesis</keyword>
<name>A0A672YD60_9TELE</name>
<proteinExistence type="inferred from homology"/>
<keyword evidence="4 7" id="KW-0964">Secreted</keyword>
<evidence type="ECO:0000256" key="1">
    <source>
        <dbReference type="ARBA" id="ARBA00004613"/>
    </source>
</evidence>
<dbReference type="Gene3D" id="1.10.287.520">
    <property type="entry name" value="Helix hairpin bin"/>
    <property type="match status" value="1"/>
</dbReference>
<dbReference type="PANTHER" id="PTHR10494:SF6">
    <property type="entry name" value="NOGGIN"/>
    <property type="match status" value="1"/>
</dbReference>
<feature type="disulfide bond" evidence="8">
    <location>
        <begin position="184"/>
        <end position="245"/>
    </location>
</feature>
<dbReference type="PANTHER" id="PTHR10494">
    <property type="entry name" value="BONE MORPHOGENETIC PROTEIN INHIBITOR, NOGGIN"/>
    <property type="match status" value="1"/>
</dbReference>
<organism evidence="9 10">
    <name type="scientific">Sphaeramia orbicularis</name>
    <name type="common">orbiculate cardinalfish</name>
    <dbReference type="NCBI Taxonomy" id="375764"/>
    <lineage>
        <taxon>Eukaryota</taxon>
        <taxon>Metazoa</taxon>
        <taxon>Chordata</taxon>
        <taxon>Craniata</taxon>
        <taxon>Vertebrata</taxon>
        <taxon>Euteleostomi</taxon>
        <taxon>Actinopterygii</taxon>
        <taxon>Neopterygii</taxon>
        <taxon>Teleostei</taxon>
        <taxon>Neoteleostei</taxon>
        <taxon>Acanthomorphata</taxon>
        <taxon>Gobiaria</taxon>
        <taxon>Kurtiformes</taxon>
        <taxon>Apogonoidei</taxon>
        <taxon>Apogonidae</taxon>
        <taxon>Apogoninae</taxon>
        <taxon>Sphaeramia</taxon>
    </lineage>
</organism>
<dbReference type="Gene3D" id="2.10.90.10">
    <property type="entry name" value="Cystine-knot cytokines"/>
    <property type="match status" value="1"/>
</dbReference>
<dbReference type="AlphaFoldDB" id="A0A672YD60"/>
<accession>A0A672YD60</accession>
<dbReference type="GO" id="GO:0005615">
    <property type="term" value="C:extracellular space"/>
    <property type="evidence" value="ECO:0007669"/>
    <property type="project" value="TreeGrafter"/>
</dbReference>
<sequence>MLCKCSVVFEQVKKSIDDLVKTIRAMTKVGVQVYYDHTQKQVCGLARLPSYSQPIRPYSILTNTEDYHYMPKPKHRRPSRLRRLLGSHFDPFWMSVEQPSEGSGVWTPNGGQGDGQVLPRGDALPAKLHTLEKEAAELDFSSLPSDVASAVRDWLVRSATCGLHYQWVNLGSAFWPRWVRHTDCEGAGAGSSCSFPHGMKCTRAQTTYIKILTWHCQEVTENRDASSEGKGHRSEGIPYPVVTACTCSCK</sequence>
<evidence type="ECO:0000256" key="7">
    <source>
        <dbReference type="PIRNR" id="PIRNR008129"/>
    </source>
</evidence>
<dbReference type="Pfam" id="PF05806">
    <property type="entry name" value="Noggin"/>
    <property type="match status" value="1"/>
</dbReference>
<dbReference type="GO" id="GO:0051216">
    <property type="term" value="P:cartilage development"/>
    <property type="evidence" value="ECO:0007669"/>
    <property type="project" value="UniProtKB-UniRule"/>
</dbReference>
<keyword evidence="8" id="KW-1015">Disulfide bond</keyword>
<comment type="subunit">
    <text evidence="7">Homodimer.</text>
</comment>
<dbReference type="PIRSF" id="PIRSF008129">
    <property type="entry name" value="Noggin"/>
    <property type="match status" value="1"/>
</dbReference>
<dbReference type="Ensembl" id="ENSSORT00005001808.1">
    <property type="protein sequence ID" value="ENSSORP00005001755.1"/>
    <property type="gene ID" value="ENSSORG00005001029.1"/>
</dbReference>
<reference evidence="9" key="3">
    <citation type="submission" date="2025-09" db="UniProtKB">
        <authorList>
            <consortium name="Ensembl"/>
        </authorList>
    </citation>
    <scope>IDENTIFICATION</scope>
</reference>
<keyword evidence="3 7" id="KW-0217">Developmental protein</keyword>
<feature type="disulfide bond" evidence="8">
    <location>
        <begin position="193"/>
        <end position="247"/>
    </location>
</feature>